<dbReference type="GO" id="GO:0005524">
    <property type="term" value="F:ATP binding"/>
    <property type="evidence" value="ECO:0007669"/>
    <property type="project" value="InterPro"/>
</dbReference>
<dbReference type="PANTHER" id="PTHR45631">
    <property type="entry name" value="OS07G0107800 PROTEIN-RELATED"/>
    <property type="match status" value="1"/>
</dbReference>
<keyword evidence="1" id="KW-1133">Transmembrane helix</keyword>
<dbReference type="GO" id="GO:0004672">
    <property type="term" value="F:protein kinase activity"/>
    <property type="evidence" value="ECO:0007669"/>
    <property type="project" value="InterPro"/>
</dbReference>
<dbReference type="Proteomes" id="UP000000763">
    <property type="component" value="Chromosome 9"/>
</dbReference>
<dbReference type="AlphaFoldDB" id="Q0J2F0"/>
<name>Q0J2F0_ORYSJ</name>
<reference evidence="3 4" key="1">
    <citation type="journal article" date="2005" name="Nature">
        <title>The map-based sequence of the rice genome.</title>
        <authorList>
            <consortium name="International rice genome sequencing project (IRGSP)"/>
            <person name="Matsumoto T."/>
            <person name="Wu J."/>
            <person name="Kanamori H."/>
            <person name="Katayose Y."/>
            <person name="Fujisawa M."/>
            <person name="Namiki N."/>
            <person name="Mizuno H."/>
            <person name="Yamamoto K."/>
            <person name="Antonio B.A."/>
            <person name="Baba T."/>
            <person name="Sakata K."/>
            <person name="Nagamura Y."/>
            <person name="Aoki H."/>
            <person name="Arikawa K."/>
            <person name="Arita K."/>
            <person name="Bito T."/>
            <person name="Chiden Y."/>
            <person name="Fujitsuka N."/>
            <person name="Fukunaka R."/>
            <person name="Hamada M."/>
            <person name="Harada C."/>
            <person name="Hayashi A."/>
            <person name="Hijishita S."/>
            <person name="Honda M."/>
            <person name="Hosokawa S."/>
            <person name="Ichikawa Y."/>
            <person name="Idonuma A."/>
            <person name="Iijima M."/>
            <person name="Ikeda M."/>
            <person name="Ikeno M."/>
            <person name="Ito K."/>
            <person name="Ito S."/>
            <person name="Ito T."/>
            <person name="Ito Y."/>
            <person name="Ito Y."/>
            <person name="Iwabuchi A."/>
            <person name="Kamiya K."/>
            <person name="Karasawa W."/>
            <person name="Kurita K."/>
            <person name="Katagiri S."/>
            <person name="Kikuta A."/>
            <person name="Kobayashi H."/>
            <person name="Kobayashi N."/>
            <person name="Machita K."/>
            <person name="Maehara T."/>
            <person name="Masukawa M."/>
            <person name="Mizubayashi T."/>
            <person name="Mukai Y."/>
            <person name="Nagasaki H."/>
            <person name="Nagata Y."/>
            <person name="Naito S."/>
            <person name="Nakashima M."/>
            <person name="Nakama Y."/>
            <person name="Nakamichi Y."/>
            <person name="Nakamura M."/>
            <person name="Meguro A."/>
            <person name="Negishi M."/>
            <person name="Ohta I."/>
            <person name="Ohta T."/>
            <person name="Okamoto M."/>
            <person name="Ono N."/>
            <person name="Saji S."/>
            <person name="Sakaguchi M."/>
            <person name="Sakai K."/>
            <person name="Shibata M."/>
            <person name="Shimokawa T."/>
            <person name="Song J."/>
            <person name="Takazaki Y."/>
            <person name="Terasawa K."/>
            <person name="Tsugane M."/>
            <person name="Tsuji K."/>
            <person name="Ueda S."/>
            <person name="Waki K."/>
            <person name="Yamagata H."/>
            <person name="Yamamoto M."/>
            <person name="Yamamoto S."/>
            <person name="Yamane H."/>
            <person name="Yoshiki S."/>
            <person name="Yoshihara R."/>
            <person name="Yukawa K."/>
            <person name="Zhong H."/>
            <person name="Yano M."/>
            <person name="Yuan Q."/>
            <person name="Ouyang S."/>
            <person name="Liu J."/>
            <person name="Jones K.M."/>
            <person name="Gansberger K."/>
            <person name="Moffat K."/>
            <person name="Hill J."/>
            <person name="Bera J."/>
            <person name="Fadrosh D."/>
            <person name="Jin S."/>
            <person name="Johri S."/>
            <person name="Kim M."/>
            <person name="Overton L."/>
            <person name="Reardon M."/>
            <person name="Tsitrin T."/>
            <person name="Vuong H."/>
            <person name="Weaver B."/>
            <person name="Ciecko A."/>
            <person name="Tallon L."/>
            <person name="Jackson J."/>
            <person name="Pai G."/>
            <person name="Aken S.V."/>
            <person name="Utterback T."/>
            <person name="Reidmuller S."/>
            <person name="Feldblyum T."/>
            <person name="Hsiao J."/>
            <person name="Zismann V."/>
            <person name="Iobst S."/>
            <person name="de Vazeille A.R."/>
            <person name="Buell C.R."/>
            <person name="Ying K."/>
            <person name="Li Y."/>
            <person name="Lu T."/>
            <person name="Huang Y."/>
            <person name="Zhao Q."/>
            <person name="Feng Q."/>
            <person name="Zhang L."/>
            <person name="Zhu J."/>
            <person name="Weng Q."/>
            <person name="Mu J."/>
            <person name="Lu Y."/>
            <person name="Fan D."/>
            <person name="Liu Y."/>
            <person name="Guan J."/>
            <person name="Zhang Y."/>
            <person name="Yu S."/>
            <person name="Liu X."/>
            <person name="Zhang Y."/>
            <person name="Hong G."/>
            <person name="Han B."/>
            <person name="Choisne N."/>
            <person name="Demange N."/>
            <person name="Orjeda G."/>
            <person name="Samain S."/>
            <person name="Cattolico L."/>
            <person name="Pelletier E."/>
            <person name="Couloux A."/>
            <person name="Segurens B."/>
            <person name="Wincker P."/>
            <person name="D'Hont A."/>
            <person name="Scarpelli C."/>
            <person name="Weissenbach J."/>
            <person name="Salanoubat M."/>
            <person name="Quetier F."/>
            <person name="Yu Y."/>
            <person name="Kim H.R."/>
            <person name="Rambo T."/>
            <person name="Currie J."/>
            <person name="Collura K."/>
            <person name="Luo M."/>
            <person name="Yang T."/>
            <person name="Ammiraju J.S.S."/>
            <person name="Engler F."/>
            <person name="Soderlund C."/>
            <person name="Wing R.A."/>
            <person name="Palmer L.E."/>
            <person name="de la Bastide M."/>
            <person name="Spiegel L."/>
            <person name="Nascimento L."/>
            <person name="Zutavern T."/>
            <person name="O'Shaughnessy A."/>
            <person name="Dike S."/>
            <person name="Dedhia N."/>
            <person name="Preston R."/>
            <person name="Balija V."/>
            <person name="McCombie W.R."/>
            <person name="Chow T."/>
            <person name="Chen H."/>
            <person name="Chung M."/>
            <person name="Chen C."/>
            <person name="Shaw J."/>
            <person name="Wu H."/>
            <person name="Hsiao K."/>
            <person name="Chao Y."/>
            <person name="Chu M."/>
            <person name="Cheng C."/>
            <person name="Hour A."/>
            <person name="Lee P."/>
            <person name="Lin S."/>
            <person name="Lin Y."/>
            <person name="Liou J."/>
            <person name="Liu S."/>
            <person name="Hsing Y."/>
            <person name="Raghuvanshi S."/>
            <person name="Mohanty A."/>
            <person name="Bharti A.K."/>
            <person name="Gaur A."/>
            <person name="Gupta V."/>
            <person name="Kumar D."/>
            <person name="Ravi V."/>
            <person name="Vij S."/>
            <person name="Kapur A."/>
            <person name="Khurana P."/>
            <person name="Khurana P."/>
            <person name="Khurana J.P."/>
            <person name="Tyagi A.K."/>
            <person name="Gaikwad K."/>
            <person name="Singh A."/>
            <person name="Dalal V."/>
            <person name="Srivastava S."/>
            <person name="Dixit A."/>
            <person name="Pal A.K."/>
            <person name="Ghazi I.A."/>
            <person name="Yadav M."/>
            <person name="Pandit A."/>
            <person name="Bhargava A."/>
            <person name="Sureshbabu K."/>
            <person name="Batra K."/>
            <person name="Sharma T.R."/>
            <person name="Mohapatra T."/>
            <person name="Singh N.K."/>
            <person name="Messing J."/>
            <person name="Nelson A.B."/>
            <person name="Fuks G."/>
            <person name="Kavchok S."/>
            <person name="Keizer G."/>
            <person name="Linton E."/>
            <person name="Llaca V."/>
            <person name="Song R."/>
            <person name="Tanyolac B."/>
            <person name="Young S."/>
            <person name="Ho-Il K."/>
            <person name="Hahn J.H."/>
            <person name="Sangsakoo G."/>
            <person name="Vanavichit A."/>
            <person name="de Mattos Luiz.A.T."/>
            <person name="Zimmer P.D."/>
            <person name="Malone G."/>
            <person name="Dellagostin O."/>
            <person name="de Oliveira A.C."/>
            <person name="Bevan M."/>
            <person name="Bancroft I."/>
            <person name="Minx P."/>
            <person name="Cordum H."/>
            <person name="Wilson R."/>
            <person name="Cheng Z."/>
            <person name="Jin W."/>
            <person name="Jiang J."/>
            <person name="Leong S.A."/>
            <person name="Iwama H."/>
            <person name="Gojobori T."/>
            <person name="Itoh T."/>
            <person name="Niimura Y."/>
            <person name="Fujii Y."/>
            <person name="Habara T."/>
            <person name="Sakai H."/>
            <person name="Sato Y."/>
            <person name="Wilson G."/>
            <person name="Kumar K."/>
            <person name="McCouch S."/>
            <person name="Juretic N."/>
            <person name="Hoen D."/>
            <person name="Wright S."/>
            <person name="Bruskiewich R."/>
            <person name="Bureau T."/>
            <person name="Miyao A."/>
            <person name="Hirochika H."/>
            <person name="Nishikawa T."/>
            <person name="Kadowaki K."/>
            <person name="Sugiura M."/>
            <person name="Burr B."/>
            <person name="Sasaki T."/>
        </authorList>
    </citation>
    <scope>NUCLEOTIDE SEQUENCE [LARGE SCALE GENOMIC DNA]</scope>
    <source>
        <strain evidence="4">cv. Nipponbare</strain>
    </source>
</reference>
<feature type="domain" description="Protein kinase" evidence="2">
    <location>
        <begin position="159"/>
        <end position="412"/>
    </location>
</feature>
<evidence type="ECO:0000259" key="2">
    <source>
        <dbReference type="PROSITE" id="PS50011"/>
    </source>
</evidence>
<dbReference type="Gene3D" id="1.10.510.10">
    <property type="entry name" value="Transferase(Phosphotransferase) domain 1"/>
    <property type="match status" value="1"/>
</dbReference>
<organism evidence="3 4">
    <name type="scientific">Oryza sativa subsp. japonica</name>
    <name type="common">Rice</name>
    <dbReference type="NCBI Taxonomy" id="39947"/>
    <lineage>
        <taxon>Eukaryota</taxon>
        <taxon>Viridiplantae</taxon>
        <taxon>Streptophyta</taxon>
        <taxon>Embryophyta</taxon>
        <taxon>Tracheophyta</taxon>
        <taxon>Spermatophyta</taxon>
        <taxon>Magnoliopsida</taxon>
        <taxon>Liliopsida</taxon>
        <taxon>Poales</taxon>
        <taxon>Poaceae</taxon>
        <taxon>BOP clade</taxon>
        <taxon>Oryzoideae</taxon>
        <taxon>Oryzeae</taxon>
        <taxon>Oryzinae</taxon>
        <taxon>Oryza</taxon>
        <taxon>Oryza sativa</taxon>
    </lineage>
</organism>
<dbReference type="PANTHER" id="PTHR45631:SF6">
    <property type="entry name" value="OS09G0352000 PROTEIN"/>
    <property type="match status" value="1"/>
</dbReference>
<gene>
    <name evidence="3" type="ordered locus">Os09g0349100</name>
</gene>
<dbReference type="FunFam" id="3.30.200.20:FF:000394">
    <property type="entry name" value="Leucine-rich repeat receptor-like protein kinase"/>
    <property type="match status" value="1"/>
</dbReference>
<dbReference type="PROSITE" id="PS50011">
    <property type="entry name" value="PROTEIN_KINASE_DOM"/>
    <property type="match status" value="1"/>
</dbReference>
<reference evidence="4" key="2">
    <citation type="journal article" date="2008" name="Nucleic Acids Res.">
        <title>The rice annotation project database (RAP-DB): 2008 update.</title>
        <authorList>
            <consortium name="The rice annotation project (RAP)"/>
        </authorList>
    </citation>
    <scope>GENOME REANNOTATION</scope>
    <source>
        <strain evidence="4">cv. Nipponbare</strain>
    </source>
</reference>
<dbReference type="EMBL" id="AP008215">
    <property type="protein sequence ID" value="BAF24865.2"/>
    <property type="molecule type" value="Genomic_DNA"/>
</dbReference>
<evidence type="ECO:0000313" key="3">
    <source>
        <dbReference type="EMBL" id="BAF24865.2"/>
    </source>
</evidence>
<dbReference type="InterPro" id="IPR000719">
    <property type="entry name" value="Prot_kinase_dom"/>
</dbReference>
<dbReference type="InterPro" id="IPR001245">
    <property type="entry name" value="Ser-Thr/Tyr_kinase_cat_dom"/>
</dbReference>
<dbReference type="SMART" id="SM00220">
    <property type="entry name" value="S_TKc"/>
    <property type="match status" value="1"/>
</dbReference>
<protein>
    <submittedName>
        <fullName evidence="3">Os09g0349100 protein</fullName>
    </submittedName>
</protein>
<proteinExistence type="predicted"/>
<dbReference type="InterPro" id="IPR008271">
    <property type="entry name" value="Ser/Thr_kinase_AS"/>
</dbReference>
<evidence type="ECO:0000313" key="4">
    <source>
        <dbReference type="Proteomes" id="UP000000763"/>
    </source>
</evidence>
<evidence type="ECO:0000256" key="1">
    <source>
        <dbReference type="SAM" id="Phobius"/>
    </source>
</evidence>
<dbReference type="Pfam" id="PF07714">
    <property type="entry name" value="PK_Tyr_Ser-Thr"/>
    <property type="match status" value="1"/>
</dbReference>
<sequence length="412" mass="45013">MPVDAIMGIKLEYGIKKNWTGDPCFPAQLAWDGIKCSSVSGNNTARIIYFFGSDGDMCNKTINPPPSRKKVKGGAIIAIAVVVPVSAIVLILAYLIWRQKRKPKILSYNLYFLEPVSTDDPPREPELDIAPASRNNHGGTLLKVENRQFTYKELEKFTNNFERFIGQGGFGPVFYGCLEDGIEVAVKIRSESSSHGLDQFFAEVQSLTKVHHRNLVSLVGYCWEKGHLALVYEYMARGSLCDHLRGNNGVSDSLNWRTRVRVVVEAAQGLDYLHKGCSLPIIHGDVKTSNILLSQNLQAKIADFGLSKSYVSETQTHISVTPAGSAGYMDPDLVVDARLGDAYDVSSMWKVVDTALLCTTDIGAQRPTMAAVVAQLKESLALEQTCEYSALSGTTGTSDTTVSLANVGPLAR</sequence>
<dbReference type="SUPFAM" id="SSF56112">
    <property type="entry name" value="Protein kinase-like (PK-like)"/>
    <property type="match status" value="1"/>
</dbReference>
<dbReference type="KEGG" id="dosa:Os09g0349100"/>
<keyword evidence="1" id="KW-0812">Transmembrane</keyword>
<dbReference type="PROSITE" id="PS00108">
    <property type="entry name" value="PROTEIN_KINASE_ST"/>
    <property type="match status" value="1"/>
</dbReference>
<dbReference type="Gene3D" id="3.30.200.20">
    <property type="entry name" value="Phosphorylase Kinase, domain 1"/>
    <property type="match status" value="1"/>
</dbReference>
<dbReference type="InterPro" id="IPR011009">
    <property type="entry name" value="Kinase-like_dom_sf"/>
</dbReference>
<feature type="transmembrane region" description="Helical" evidence="1">
    <location>
        <begin position="75"/>
        <end position="97"/>
    </location>
</feature>
<accession>Q0J2F0</accession>
<keyword evidence="1" id="KW-0472">Membrane</keyword>